<dbReference type="PANTHER" id="PTHR35719">
    <property type="entry name" value="OS01G0680600 PROTEIN"/>
    <property type="match status" value="1"/>
</dbReference>
<keyword evidence="2" id="KW-1133">Transmembrane helix</keyword>
<gene>
    <name evidence="3" type="ORF">LUZ63_014628</name>
</gene>
<sequence>MILSHLPFSLTPPPSLNPNPYPTSLRPRLLFQCHCRPEWGTNAESVRPGWFGPKGSRSNRGVEEEEEEKREAFDKEEKRKWWSDYSNDGYDSLDDDFDWFDDDEDESILDKFWILKVLKSYGIFLPAIIGSMLLATGPKAFLMALALPLGQSAISILFENIWGKKEREKPRPRRKRRGPFSGPKRGGFNRKEEREENNNYKRKDYRSWVSMGNGDSYSGSQRSGLGGWDELDKDYETDGPVRKLSKKRKYKEVPLFMRLLVAVFPFLGSWFRIL</sequence>
<evidence type="ECO:0000313" key="3">
    <source>
        <dbReference type="EMBL" id="KAJ1690473.1"/>
    </source>
</evidence>
<evidence type="ECO:0000313" key="4">
    <source>
        <dbReference type="Proteomes" id="UP001151287"/>
    </source>
</evidence>
<feature type="transmembrane region" description="Helical" evidence="2">
    <location>
        <begin position="255"/>
        <end position="273"/>
    </location>
</feature>
<accession>A0A9Q0CAU4</accession>
<dbReference type="EMBL" id="JAMQYH010000004">
    <property type="protein sequence ID" value="KAJ1690473.1"/>
    <property type="molecule type" value="Genomic_DNA"/>
</dbReference>
<evidence type="ECO:0000256" key="2">
    <source>
        <dbReference type="SAM" id="Phobius"/>
    </source>
</evidence>
<evidence type="ECO:0000256" key="1">
    <source>
        <dbReference type="SAM" id="MobiDB-lite"/>
    </source>
</evidence>
<dbReference type="AlphaFoldDB" id="A0A9Q0CAU4"/>
<dbReference type="Proteomes" id="UP001151287">
    <property type="component" value="Unassembled WGS sequence"/>
</dbReference>
<dbReference type="PANTHER" id="PTHR35719:SF5">
    <property type="entry name" value="T6K12.7 PROTEIN"/>
    <property type="match status" value="1"/>
</dbReference>
<feature type="compositionally biased region" description="Basic and acidic residues" evidence="1">
    <location>
        <begin position="189"/>
        <end position="198"/>
    </location>
</feature>
<dbReference type="OrthoDB" id="785439at2759"/>
<reference evidence="3" key="1">
    <citation type="journal article" date="2022" name="Cell">
        <title>Repeat-based holocentromeres influence genome architecture and karyotype evolution.</title>
        <authorList>
            <person name="Hofstatter P.G."/>
            <person name="Thangavel G."/>
            <person name="Lux T."/>
            <person name="Neumann P."/>
            <person name="Vondrak T."/>
            <person name="Novak P."/>
            <person name="Zhang M."/>
            <person name="Costa L."/>
            <person name="Castellani M."/>
            <person name="Scott A."/>
            <person name="Toegelov H."/>
            <person name="Fuchs J."/>
            <person name="Mata-Sucre Y."/>
            <person name="Dias Y."/>
            <person name="Vanzela A.L.L."/>
            <person name="Huettel B."/>
            <person name="Almeida C.C.S."/>
            <person name="Simkova H."/>
            <person name="Souza G."/>
            <person name="Pedrosa-Harand A."/>
            <person name="Macas J."/>
            <person name="Mayer K.F.X."/>
            <person name="Houben A."/>
            <person name="Marques A."/>
        </authorList>
    </citation>
    <scope>NUCLEOTIDE SEQUENCE</scope>
    <source>
        <strain evidence="3">RhyBre1mFocal</strain>
    </source>
</reference>
<protein>
    <submittedName>
        <fullName evidence="3">Uncharacterized protein</fullName>
    </submittedName>
</protein>
<name>A0A9Q0CAU4_9POAL</name>
<feature type="region of interest" description="Disordered" evidence="1">
    <location>
        <begin position="46"/>
        <end position="70"/>
    </location>
</feature>
<keyword evidence="2" id="KW-0812">Transmembrane</keyword>
<proteinExistence type="predicted"/>
<keyword evidence="4" id="KW-1185">Reference proteome</keyword>
<feature type="region of interest" description="Disordered" evidence="1">
    <location>
        <begin position="168"/>
        <end position="198"/>
    </location>
</feature>
<organism evidence="3 4">
    <name type="scientific">Rhynchospora breviuscula</name>
    <dbReference type="NCBI Taxonomy" id="2022672"/>
    <lineage>
        <taxon>Eukaryota</taxon>
        <taxon>Viridiplantae</taxon>
        <taxon>Streptophyta</taxon>
        <taxon>Embryophyta</taxon>
        <taxon>Tracheophyta</taxon>
        <taxon>Spermatophyta</taxon>
        <taxon>Magnoliopsida</taxon>
        <taxon>Liliopsida</taxon>
        <taxon>Poales</taxon>
        <taxon>Cyperaceae</taxon>
        <taxon>Cyperoideae</taxon>
        <taxon>Rhynchosporeae</taxon>
        <taxon>Rhynchospora</taxon>
    </lineage>
</organism>
<feature type="transmembrane region" description="Helical" evidence="2">
    <location>
        <begin position="141"/>
        <end position="162"/>
    </location>
</feature>
<keyword evidence="2" id="KW-0472">Membrane</keyword>
<comment type="caution">
    <text evidence="3">The sequence shown here is derived from an EMBL/GenBank/DDBJ whole genome shotgun (WGS) entry which is preliminary data.</text>
</comment>